<dbReference type="SMART" id="SM00054">
    <property type="entry name" value="EFh"/>
    <property type="match status" value="2"/>
</dbReference>
<evidence type="ECO:0000256" key="4">
    <source>
        <dbReference type="ARBA" id="ARBA00022989"/>
    </source>
</evidence>
<evidence type="ECO:0000256" key="5">
    <source>
        <dbReference type="ARBA" id="ARBA00023136"/>
    </source>
</evidence>
<reference evidence="10 11" key="2">
    <citation type="submission" date="2024-05" db="EMBL/GenBank/DDBJ databases">
        <authorList>
            <person name="Chen Y."/>
            <person name="Shah S."/>
            <person name="Dougan E. K."/>
            <person name="Thang M."/>
            <person name="Chan C."/>
        </authorList>
    </citation>
    <scope>NUCLEOTIDE SEQUENCE [LARGE SCALE GENOMIC DNA]</scope>
</reference>
<feature type="compositionally biased region" description="Basic residues" evidence="6">
    <location>
        <begin position="216"/>
        <end position="225"/>
    </location>
</feature>
<dbReference type="InterPro" id="IPR011992">
    <property type="entry name" value="EF-hand-dom_pair"/>
</dbReference>
<keyword evidence="5 7" id="KW-0472">Membrane</keyword>
<dbReference type="InterPro" id="IPR005821">
    <property type="entry name" value="Ion_trans_dom"/>
</dbReference>
<dbReference type="GO" id="GO:0005509">
    <property type="term" value="F:calcium ion binding"/>
    <property type="evidence" value="ECO:0007669"/>
    <property type="project" value="InterPro"/>
</dbReference>
<dbReference type="CDD" id="cd00051">
    <property type="entry name" value="EFh"/>
    <property type="match status" value="1"/>
</dbReference>
<evidence type="ECO:0000256" key="3">
    <source>
        <dbReference type="ARBA" id="ARBA00022837"/>
    </source>
</evidence>
<feature type="region of interest" description="Disordered" evidence="6">
    <location>
        <begin position="138"/>
        <end position="158"/>
    </location>
</feature>
<evidence type="ECO:0000313" key="10">
    <source>
        <dbReference type="EMBL" id="CAL4769720.1"/>
    </source>
</evidence>
<dbReference type="Gene3D" id="1.10.287.70">
    <property type="match status" value="1"/>
</dbReference>
<dbReference type="OrthoDB" id="186625at2759"/>
<dbReference type="GO" id="GO:0005216">
    <property type="term" value="F:monoatomic ion channel activity"/>
    <property type="evidence" value="ECO:0007669"/>
    <property type="project" value="InterPro"/>
</dbReference>
<dbReference type="Proteomes" id="UP001152797">
    <property type="component" value="Unassembled WGS sequence"/>
</dbReference>
<reference evidence="9" key="1">
    <citation type="submission" date="2022-10" db="EMBL/GenBank/DDBJ databases">
        <authorList>
            <person name="Chen Y."/>
            <person name="Dougan E. K."/>
            <person name="Chan C."/>
            <person name="Rhodes N."/>
            <person name="Thang M."/>
        </authorList>
    </citation>
    <scope>NUCLEOTIDE SEQUENCE</scope>
</reference>
<feature type="domain" description="EF-hand" evidence="8">
    <location>
        <begin position="399"/>
        <end position="434"/>
    </location>
</feature>
<dbReference type="GO" id="GO:0016020">
    <property type="term" value="C:membrane"/>
    <property type="evidence" value="ECO:0007669"/>
    <property type="project" value="UniProtKB-SubCell"/>
</dbReference>
<proteinExistence type="predicted"/>
<keyword evidence="10" id="KW-0406">Ion transport</keyword>
<feature type="compositionally biased region" description="Basic and acidic residues" evidence="6">
    <location>
        <begin position="691"/>
        <end position="701"/>
    </location>
</feature>
<gene>
    <name evidence="9" type="ORF">C1SCF055_LOCUS10107</name>
</gene>
<keyword evidence="4 7" id="KW-1133">Transmembrane helix</keyword>
<keyword evidence="3" id="KW-0106">Calcium</keyword>
<dbReference type="PROSITE" id="PS50222">
    <property type="entry name" value="EF_HAND_2"/>
    <property type="match status" value="2"/>
</dbReference>
<dbReference type="PROSITE" id="PS00018">
    <property type="entry name" value="EF_HAND_1"/>
    <property type="match status" value="1"/>
</dbReference>
<dbReference type="EMBL" id="CAMXCT020000713">
    <property type="protein sequence ID" value="CAL1135783.1"/>
    <property type="molecule type" value="Genomic_DNA"/>
</dbReference>
<feature type="region of interest" description="Disordered" evidence="6">
    <location>
        <begin position="522"/>
        <end position="543"/>
    </location>
</feature>
<dbReference type="InterPro" id="IPR018247">
    <property type="entry name" value="EF_Hand_1_Ca_BS"/>
</dbReference>
<feature type="domain" description="EF-hand" evidence="8">
    <location>
        <begin position="443"/>
        <end position="478"/>
    </location>
</feature>
<dbReference type="Pfam" id="PF00520">
    <property type="entry name" value="Ion_trans"/>
    <property type="match status" value="1"/>
</dbReference>
<evidence type="ECO:0000313" key="9">
    <source>
        <dbReference type="EMBL" id="CAI3982408.1"/>
    </source>
</evidence>
<dbReference type="Gene3D" id="1.10.238.10">
    <property type="entry name" value="EF-hand"/>
    <property type="match status" value="1"/>
</dbReference>
<dbReference type="AlphaFoldDB" id="A0A9P1C028"/>
<keyword evidence="10" id="KW-0407">Ion channel</keyword>
<dbReference type="Pfam" id="PF13202">
    <property type="entry name" value="EF-hand_5"/>
    <property type="match status" value="1"/>
</dbReference>
<dbReference type="EMBL" id="CAMXCT030000713">
    <property type="protein sequence ID" value="CAL4769720.1"/>
    <property type="molecule type" value="Genomic_DNA"/>
</dbReference>
<evidence type="ECO:0000256" key="7">
    <source>
        <dbReference type="SAM" id="Phobius"/>
    </source>
</evidence>
<feature type="region of interest" description="Disordered" evidence="6">
    <location>
        <begin position="663"/>
        <end position="718"/>
    </location>
</feature>
<evidence type="ECO:0000256" key="2">
    <source>
        <dbReference type="ARBA" id="ARBA00022692"/>
    </source>
</evidence>
<organism evidence="9">
    <name type="scientific">Cladocopium goreaui</name>
    <dbReference type="NCBI Taxonomy" id="2562237"/>
    <lineage>
        <taxon>Eukaryota</taxon>
        <taxon>Sar</taxon>
        <taxon>Alveolata</taxon>
        <taxon>Dinophyceae</taxon>
        <taxon>Suessiales</taxon>
        <taxon>Symbiodiniaceae</taxon>
        <taxon>Cladocopium</taxon>
    </lineage>
</organism>
<keyword evidence="10" id="KW-0813">Transport</keyword>
<dbReference type="EMBL" id="CAMXCT010000713">
    <property type="protein sequence ID" value="CAI3982408.1"/>
    <property type="molecule type" value="Genomic_DNA"/>
</dbReference>
<protein>
    <submittedName>
        <fullName evidence="10">Sodium channel protein type 11 subunit alpha</fullName>
    </submittedName>
</protein>
<sequence length="718" mass="79267">MRDPSDVDATLQEADKKYADDVASTLPDCESLEMIPGCDSLEKEAASVGAKDMKLILDELAPLAGEETQYMMRAEALLSVPHAPDGAALVPRAVVQSTLSAINIALEKVQGVIDRTTPSAQQELEETEALNAARKAELGVPIEPRHPDEDNQEPSEDQEMEMLAELEVQEMQMDDGTEGQKNESTNESQEAQDDEENITPCSKTTPKAKSGASKASAKKRPRAKPTAKAQSKSCKKPAKNAKKASSAKKGKPKKTDDPDVALKKKLHSTLVWSFVFCFVVMTVWAMLLVEIVNPLIQELLEKDPGIFNECEHCTRATSSVMKANLLLFKTVIAGDSWGRIAVPVIEAYPATAIIFVGSQLTLVFGVLNLIVAVVVDTFADSRERDILNLAEEMEQDRESDKQYLERIFNRIDLDGCGQLSLEQLVEGARKDQEFQSRLRVMDIDEADLVQLFDMIDTDGSGFIEPNEFIKPLSRWVHDSKTAPRFIKYNMMRLMNEQHEIREGQASLRKSMEKHFAEMARRLGSQQVSSSKMDDSERSVGDATKIDDSVGIATELLESLPLAPAGFPMESEYTATGPEASRVPRRVMECRAAMSELETMEQPPSSQPVMLWPSRATEEAEAEVQAAVGRLEELLKHTADPAFKESIANINEMLLDMRKLRQAEEPAPGPAPRVHAAVHPQLHQCASAPNDGSEKKATDRRSPGLLPSVKGNFQRIESM</sequence>
<feature type="compositionally biased region" description="Basic and acidic residues" evidence="6">
    <location>
        <begin position="531"/>
        <end position="543"/>
    </location>
</feature>
<feature type="compositionally biased region" description="Low complexity" evidence="6">
    <location>
        <begin position="203"/>
        <end position="215"/>
    </location>
</feature>
<feature type="transmembrane region" description="Helical" evidence="7">
    <location>
        <begin position="352"/>
        <end position="375"/>
    </location>
</feature>
<evidence type="ECO:0000256" key="6">
    <source>
        <dbReference type="SAM" id="MobiDB-lite"/>
    </source>
</evidence>
<evidence type="ECO:0000313" key="11">
    <source>
        <dbReference type="Proteomes" id="UP001152797"/>
    </source>
</evidence>
<name>A0A9P1C028_9DINO</name>
<dbReference type="InterPro" id="IPR002048">
    <property type="entry name" value="EF_hand_dom"/>
</dbReference>
<comment type="caution">
    <text evidence="9">The sequence shown here is derived from an EMBL/GenBank/DDBJ whole genome shotgun (WGS) entry which is preliminary data.</text>
</comment>
<accession>A0A9P1C028</accession>
<feature type="compositionally biased region" description="Basic residues" evidence="6">
    <location>
        <begin position="233"/>
        <end position="252"/>
    </location>
</feature>
<dbReference type="SUPFAM" id="SSF47473">
    <property type="entry name" value="EF-hand"/>
    <property type="match status" value="1"/>
</dbReference>
<feature type="region of interest" description="Disordered" evidence="6">
    <location>
        <begin position="173"/>
        <end position="259"/>
    </location>
</feature>
<evidence type="ECO:0000259" key="8">
    <source>
        <dbReference type="PROSITE" id="PS50222"/>
    </source>
</evidence>
<feature type="transmembrane region" description="Helical" evidence="7">
    <location>
        <begin position="270"/>
        <end position="289"/>
    </location>
</feature>
<keyword evidence="2 7" id="KW-0812">Transmembrane</keyword>
<evidence type="ECO:0000256" key="1">
    <source>
        <dbReference type="ARBA" id="ARBA00004141"/>
    </source>
</evidence>
<keyword evidence="11" id="KW-1185">Reference proteome</keyword>
<comment type="subcellular location">
    <subcellularLocation>
        <location evidence="1">Membrane</location>
        <topology evidence="1">Multi-pass membrane protein</topology>
    </subcellularLocation>
</comment>